<evidence type="ECO:0000256" key="1">
    <source>
        <dbReference type="SAM" id="Phobius"/>
    </source>
</evidence>
<evidence type="ECO:0008006" key="4">
    <source>
        <dbReference type="Google" id="ProtNLM"/>
    </source>
</evidence>
<keyword evidence="1" id="KW-0812">Transmembrane</keyword>
<keyword evidence="1" id="KW-1133">Transmembrane helix</keyword>
<evidence type="ECO:0000313" key="3">
    <source>
        <dbReference type="Proteomes" id="UP001589691"/>
    </source>
</evidence>
<proteinExistence type="predicted"/>
<reference evidence="2 3" key="1">
    <citation type="submission" date="2024-09" db="EMBL/GenBank/DDBJ databases">
        <authorList>
            <person name="Sun Q."/>
            <person name="Mori K."/>
        </authorList>
    </citation>
    <scope>NUCLEOTIDE SEQUENCE [LARGE SCALE GENOMIC DNA]</scope>
    <source>
        <strain evidence="2 3">TBRC 4576</strain>
    </source>
</reference>
<organism evidence="2 3">
    <name type="scientific">Lactiplantibacillus modestisalitolerans</name>
    <dbReference type="NCBI Taxonomy" id="1457219"/>
    <lineage>
        <taxon>Bacteria</taxon>
        <taxon>Bacillati</taxon>
        <taxon>Bacillota</taxon>
        <taxon>Bacilli</taxon>
        <taxon>Lactobacillales</taxon>
        <taxon>Lactobacillaceae</taxon>
        <taxon>Lactiplantibacillus</taxon>
    </lineage>
</organism>
<dbReference type="EMBL" id="JBHLZY010000005">
    <property type="protein sequence ID" value="MFB9768695.1"/>
    <property type="molecule type" value="Genomic_DNA"/>
</dbReference>
<feature type="transmembrane region" description="Helical" evidence="1">
    <location>
        <begin position="114"/>
        <end position="138"/>
    </location>
</feature>
<sequence length="157" mass="17678">MMTLEEMMMAEFKSVSFWVAKTIVAFGMATVMSIVTPVLLGAPLVFHSTVFLIVTTGLVALFSTTCLPIPRFCRWVNHLFTVRSSALFQDILFTIILTAIMATAAQLLSGQVQLMFWVATARIFPWLVIVAYFSVMLFKRVAKRVVARMSYRQRPVG</sequence>
<keyword evidence="3" id="KW-1185">Reference proteome</keyword>
<keyword evidence="1" id="KW-0472">Membrane</keyword>
<evidence type="ECO:0000313" key="2">
    <source>
        <dbReference type="EMBL" id="MFB9768695.1"/>
    </source>
</evidence>
<comment type="caution">
    <text evidence="2">The sequence shown here is derived from an EMBL/GenBank/DDBJ whole genome shotgun (WGS) entry which is preliminary data.</text>
</comment>
<dbReference type="RefSeq" id="WP_379810079.1">
    <property type="nucleotide sequence ID" value="NZ_JBHLZY010000005.1"/>
</dbReference>
<accession>A0ABV5WRA9</accession>
<feature type="transmembrane region" description="Helical" evidence="1">
    <location>
        <begin position="49"/>
        <end position="70"/>
    </location>
</feature>
<gene>
    <name evidence="2" type="ORF">ACFFLI_02260</name>
</gene>
<dbReference type="Proteomes" id="UP001589691">
    <property type="component" value="Unassembled WGS sequence"/>
</dbReference>
<name>A0ABV5WRA9_9LACO</name>
<protein>
    <recommendedName>
        <fullName evidence="4">Integral membrane protein</fullName>
    </recommendedName>
</protein>